<evidence type="ECO:0000313" key="2">
    <source>
        <dbReference type="Proteomes" id="UP000257045"/>
    </source>
</evidence>
<evidence type="ECO:0000313" key="1">
    <source>
        <dbReference type="EMBL" id="RDU70662.1"/>
    </source>
</evidence>
<proteinExistence type="predicted"/>
<dbReference type="Proteomes" id="UP000257045">
    <property type="component" value="Unassembled WGS sequence"/>
</dbReference>
<name>A0A3D8IZF8_9HELI</name>
<reference evidence="1 2" key="1">
    <citation type="submission" date="2018-04" db="EMBL/GenBank/DDBJ databases">
        <title>Novel Campyloabacter and Helicobacter Species and Strains.</title>
        <authorList>
            <person name="Mannion A.J."/>
            <person name="Shen Z."/>
            <person name="Fox J.G."/>
        </authorList>
    </citation>
    <scope>NUCLEOTIDE SEQUENCE [LARGE SCALE GENOMIC DNA]</scope>
    <source>
        <strain evidence="1 2">MIT 04-9366</strain>
    </source>
</reference>
<gene>
    <name evidence="1" type="ORF">CQA58_04800</name>
</gene>
<protein>
    <submittedName>
        <fullName evidence="1">Uncharacterized protein</fullName>
    </submittedName>
</protein>
<dbReference type="AlphaFoldDB" id="A0A3D8IZF8"/>
<keyword evidence="2" id="KW-1185">Reference proteome</keyword>
<organism evidence="1 2">
    <name type="scientific">Helicobacter brantae</name>
    <dbReference type="NCBI Taxonomy" id="375927"/>
    <lineage>
        <taxon>Bacteria</taxon>
        <taxon>Pseudomonadati</taxon>
        <taxon>Campylobacterota</taxon>
        <taxon>Epsilonproteobacteria</taxon>
        <taxon>Campylobacterales</taxon>
        <taxon>Helicobacteraceae</taxon>
        <taxon>Helicobacter</taxon>
    </lineage>
</organism>
<dbReference type="RefSeq" id="WP_115569590.1">
    <property type="nucleotide sequence ID" value="NZ_NXLV01000007.1"/>
</dbReference>
<dbReference type="EMBL" id="NXLV01000007">
    <property type="protein sequence ID" value="RDU70662.1"/>
    <property type="molecule type" value="Genomic_DNA"/>
</dbReference>
<dbReference type="OrthoDB" id="8611858at2"/>
<accession>A0A3D8IZF8</accession>
<dbReference type="Gene3D" id="3.30.70.240">
    <property type="match status" value="1"/>
</dbReference>
<comment type="caution">
    <text evidence="1">The sequence shown here is derived from an EMBL/GenBank/DDBJ whole genome shotgun (WGS) entry which is preliminary data.</text>
</comment>
<sequence length="94" mass="11462">MYAIIFELDNQKLQKYYGENYHQAYDELQMELKSLGFEWKIGLYLTQDNTLTTPYKAISLLSKIVWFRQSLKQIKVFRLKDWSDFTEFFQEETI</sequence>